<evidence type="ECO:0000313" key="8">
    <source>
        <dbReference type="Proteomes" id="UP000823941"/>
    </source>
</evidence>
<keyword evidence="2" id="KW-0964">Secreted</keyword>
<feature type="domain" description="Kazal-like" evidence="6">
    <location>
        <begin position="16"/>
        <end position="62"/>
    </location>
</feature>
<dbReference type="Proteomes" id="UP000823941">
    <property type="component" value="Chromosome 3"/>
</dbReference>
<gene>
    <name evidence="7" type="ORF">JYU34_001479</name>
</gene>
<dbReference type="PANTHER" id="PTHR21312:SF28">
    <property type="entry name" value="OVOINHIBITOR-RELATED"/>
    <property type="match status" value="1"/>
</dbReference>
<feature type="signal peptide" evidence="5">
    <location>
        <begin position="1"/>
        <end position="18"/>
    </location>
</feature>
<sequence>MFFQLAGAVLLLAAAAHSWPPCACPKIHQPVCGDNGHTYSNECLLNCLSPTTSVRHAGPCDRGHECVCNYVLQPLCGSDGRTYSNQCLFNCAQSKSADLTVLHEGHCEAVLNAAARAGGVQVADPRPLSCNCPRTAKPVCGDNGQTYTNECLLNCQAPSASVRHAGPCERDHVCSCNKLLQPVCGSDGRTYGNQCMFDCAQSRSADLFVLHDGRCEAVLDTRAAIPGGV</sequence>
<dbReference type="PROSITE" id="PS00282">
    <property type="entry name" value="KAZAL_1"/>
    <property type="match status" value="2"/>
</dbReference>
<keyword evidence="5" id="KW-0732">Signal</keyword>
<dbReference type="InterPro" id="IPR036058">
    <property type="entry name" value="Kazal_dom_sf"/>
</dbReference>
<feature type="domain" description="Kazal-like" evidence="6">
    <location>
        <begin position="63"/>
        <end position="109"/>
    </location>
</feature>
<dbReference type="Gene3D" id="3.30.60.30">
    <property type="match status" value="4"/>
</dbReference>
<evidence type="ECO:0000313" key="7">
    <source>
        <dbReference type="EMBL" id="KAG7312037.1"/>
    </source>
</evidence>
<protein>
    <recommendedName>
        <fullName evidence="6">Kazal-like domain-containing protein</fullName>
    </recommendedName>
</protein>
<evidence type="ECO:0000256" key="5">
    <source>
        <dbReference type="SAM" id="SignalP"/>
    </source>
</evidence>
<dbReference type="PROSITE" id="PS51465">
    <property type="entry name" value="KAZAL_2"/>
    <property type="match status" value="4"/>
</dbReference>
<dbReference type="CDD" id="cd00104">
    <property type="entry name" value="KAZAL_FS"/>
    <property type="match status" value="4"/>
</dbReference>
<feature type="domain" description="Kazal-like" evidence="6">
    <location>
        <begin position="171"/>
        <end position="217"/>
    </location>
</feature>
<evidence type="ECO:0000259" key="6">
    <source>
        <dbReference type="PROSITE" id="PS51465"/>
    </source>
</evidence>
<reference evidence="7 8" key="1">
    <citation type="submission" date="2021-06" db="EMBL/GenBank/DDBJ databases">
        <title>A haploid diamondback moth (Plutella xylostella L.) genome assembly resolves 31 chromosomes and identifies a diamide resistance mutation.</title>
        <authorList>
            <person name="Ward C.M."/>
            <person name="Perry K.D."/>
            <person name="Baker G."/>
            <person name="Powis K."/>
            <person name="Heckel D.G."/>
            <person name="Baxter S.W."/>
        </authorList>
    </citation>
    <scope>NUCLEOTIDE SEQUENCE [LARGE SCALE GENOMIC DNA]</scope>
    <source>
        <strain evidence="7 8">LV</strain>
        <tissue evidence="7">Single pupa</tissue>
    </source>
</reference>
<keyword evidence="4" id="KW-1015">Disulfide bond</keyword>
<accession>A0ABQ7R409</accession>
<keyword evidence="3" id="KW-0646">Protease inhibitor</keyword>
<name>A0ABQ7R409_PLUXY</name>
<evidence type="ECO:0000256" key="4">
    <source>
        <dbReference type="ARBA" id="ARBA00023157"/>
    </source>
</evidence>
<dbReference type="Pfam" id="PF07648">
    <property type="entry name" value="Kazal_2"/>
    <property type="match status" value="1"/>
</dbReference>
<evidence type="ECO:0000256" key="1">
    <source>
        <dbReference type="ARBA" id="ARBA00004613"/>
    </source>
</evidence>
<comment type="caution">
    <text evidence="7">The sequence shown here is derived from an EMBL/GenBank/DDBJ whole genome shotgun (WGS) entry which is preliminary data.</text>
</comment>
<dbReference type="PANTHER" id="PTHR21312">
    <property type="entry name" value="SERINE PROTEASE INHIBITOR"/>
    <property type="match status" value="1"/>
</dbReference>
<feature type="domain" description="Kazal-like" evidence="6">
    <location>
        <begin position="124"/>
        <end position="170"/>
    </location>
</feature>
<dbReference type="Pfam" id="PF00050">
    <property type="entry name" value="Kazal_1"/>
    <property type="match status" value="3"/>
</dbReference>
<feature type="chain" id="PRO_5046929970" description="Kazal-like domain-containing protein" evidence="5">
    <location>
        <begin position="19"/>
        <end position="229"/>
    </location>
</feature>
<dbReference type="SMART" id="SM00280">
    <property type="entry name" value="KAZAL"/>
    <property type="match status" value="4"/>
</dbReference>
<proteinExistence type="predicted"/>
<dbReference type="InterPro" id="IPR002350">
    <property type="entry name" value="Kazal_dom"/>
</dbReference>
<organism evidence="7 8">
    <name type="scientific">Plutella xylostella</name>
    <name type="common">Diamondback moth</name>
    <name type="synonym">Plutella maculipennis</name>
    <dbReference type="NCBI Taxonomy" id="51655"/>
    <lineage>
        <taxon>Eukaryota</taxon>
        <taxon>Metazoa</taxon>
        <taxon>Ecdysozoa</taxon>
        <taxon>Arthropoda</taxon>
        <taxon>Hexapoda</taxon>
        <taxon>Insecta</taxon>
        <taxon>Pterygota</taxon>
        <taxon>Neoptera</taxon>
        <taxon>Endopterygota</taxon>
        <taxon>Lepidoptera</taxon>
        <taxon>Glossata</taxon>
        <taxon>Ditrysia</taxon>
        <taxon>Yponomeutoidea</taxon>
        <taxon>Plutellidae</taxon>
        <taxon>Plutella</taxon>
    </lineage>
</organism>
<dbReference type="SUPFAM" id="SSF100895">
    <property type="entry name" value="Kazal-type serine protease inhibitors"/>
    <property type="match status" value="4"/>
</dbReference>
<evidence type="ECO:0000256" key="3">
    <source>
        <dbReference type="ARBA" id="ARBA00022690"/>
    </source>
</evidence>
<evidence type="ECO:0000256" key="2">
    <source>
        <dbReference type="ARBA" id="ARBA00022525"/>
    </source>
</evidence>
<keyword evidence="8" id="KW-1185">Reference proteome</keyword>
<comment type="subcellular location">
    <subcellularLocation>
        <location evidence="1">Secreted</location>
    </subcellularLocation>
</comment>
<dbReference type="EMBL" id="JAHIBW010000003">
    <property type="protein sequence ID" value="KAG7312037.1"/>
    <property type="molecule type" value="Genomic_DNA"/>
</dbReference>